<comment type="caution">
    <text evidence="2">The sequence shown here is derived from an EMBL/GenBank/DDBJ whole genome shotgun (WGS) entry which is preliminary data.</text>
</comment>
<reference evidence="2 3" key="1">
    <citation type="journal article" date="2012" name="ISME J.">
        <title>Nitrification expanded: discovery, physiology and genomics of a nitrite-oxidizing bacterium from the phylum Chloroflexi.</title>
        <authorList>
            <person name="Sorokin D.Y."/>
            <person name="Lucker S."/>
            <person name="Vejmelkova D."/>
            <person name="Kostrikina N.A."/>
            <person name="Kleerebezem R."/>
            <person name="Rijpstra W.I."/>
            <person name="Damste J.S."/>
            <person name="Le Paslier D."/>
            <person name="Muyzer G."/>
            <person name="Wagner M."/>
            <person name="van Loosdrecht M.C."/>
            <person name="Daims H."/>
        </authorList>
    </citation>
    <scope>NUCLEOTIDE SEQUENCE [LARGE SCALE GENOMIC DNA]</scope>
    <source>
        <strain evidence="3">none</strain>
    </source>
</reference>
<evidence type="ECO:0000313" key="3">
    <source>
        <dbReference type="Proteomes" id="UP000004221"/>
    </source>
</evidence>
<sequence>MRRWWLAGGGGLGLLMVVTLLLGTAGGLGSVASAETADDAAQLRELAERLLTYRGELGGQPVAVELLPGQAPSHPGLDLPAPEGSRLIGSVVYRDGDKAARLDKVLDVPGSAQDNFTFYQDMLKKRGWNVGSENQQGGFQPSTSSFTRFFCPEQGDSWLTLSISPRDDAPNDVRIHLDLTNPGPCDPSGHRPPGVAGPEDNIPALYAPDGVQVRPTGGSGGGGPYARSASSAVAETDKSPADIEAAFAQQLEAAGWKRVAGASEGPLAWSTWAVPGDSGDQGFLYALQATGKNRLNLYVQVESGSESSSGPSSGWSSSAVTALSAN</sequence>
<dbReference type="AlphaFoldDB" id="I4EK61"/>
<dbReference type="EMBL" id="CAGS01000382">
    <property type="protein sequence ID" value="CCF85073.1"/>
    <property type="molecule type" value="Genomic_DNA"/>
</dbReference>
<name>I4EK61_9BACT</name>
<gene>
    <name evidence="2" type="ORF">NITHO_4420011</name>
</gene>
<dbReference type="Proteomes" id="UP000004221">
    <property type="component" value="Unassembled WGS sequence"/>
</dbReference>
<accession>I4EK61</accession>
<evidence type="ECO:0000256" key="1">
    <source>
        <dbReference type="SAM" id="MobiDB-lite"/>
    </source>
</evidence>
<dbReference type="RefSeq" id="WP_008479719.1">
    <property type="nucleotide sequence ID" value="NZ_CAGS01000382.1"/>
</dbReference>
<feature type="compositionally biased region" description="Low complexity" evidence="1">
    <location>
        <begin position="303"/>
        <end position="318"/>
    </location>
</feature>
<organism evidence="2 3">
    <name type="scientific">Nitrolancea hollandica Lb</name>
    <dbReference type="NCBI Taxonomy" id="1129897"/>
    <lineage>
        <taxon>Bacteria</taxon>
        <taxon>Pseudomonadati</taxon>
        <taxon>Thermomicrobiota</taxon>
        <taxon>Thermomicrobia</taxon>
        <taxon>Sphaerobacterales</taxon>
        <taxon>Sphaerobacterineae</taxon>
        <taxon>Sphaerobacteraceae</taxon>
        <taxon>Nitrolancea</taxon>
    </lineage>
</organism>
<keyword evidence="3" id="KW-1185">Reference proteome</keyword>
<protein>
    <submittedName>
        <fullName evidence="2">Uncharacterized protein</fullName>
    </submittedName>
</protein>
<proteinExistence type="predicted"/>
<evidence type="ECO:0000313" key="2">
    <source>
        <dbReference type="EMBL" id="CCF85073.1"/>
    </source>
</evidence>
<feature type="region of interest" description="Disordered" evidence="1">
    <location>
        <begin position="183"/>
        <end position="202"/>
    </location>
</feature>
<feature type="region of interest" description="Disordered" evidence="1">
    <location>
        <begin position="301"/>
        <end position="326"/>
    </location>
</feature>